<dbReference type="EMBL" id="JAMFLX010000008">
    <property type="protein sequence ID" value="MCL6269808.1"/>
    <property type="molecule type" value="Genomic_DNA"/>
</dbReference>
<dbReference type="Gene3D" id="3.60.40.10">
    <property type="entry name" value="PPM-type phosphatase domain"/>
    <property type="match status" value="1"/>
</dbReference>
<dbReference type="PANTHER" id="PTHR43156:SF2">
    <property type="entry name" value="STAGE II SPORULATION PROTEIN E"/>
    <property type="match status" value="1"/>
</dbReference>
<protein>
    <submittedName>
        <fullName evidence="4">SpoIIE family protein phosphatase</fullName>
    </submittedName>
</protein>
<evidence type="ECO:0000256" key="2">
    <source>
        <dbReference type="PROSITE-ProRule" id="PRU00169"/>
    </source>
</evidence>
<gene>
    <name evidence="4" type="ORF">M3P05_07625</name>
</gene>
<dbReference type="SUPFAM" id="SSF52172">
    <property type="entry name" value="CheY-like"/>
    <property type="match status" value="1"/>
</dbReference>
<keyword evidence="1" id="KW-0378">Hydrolase</keyword>
<dbReference type="Pfam" id="PF07228">
    <property type="entry name" value="SpoIIE"/>
    <property type="match status" value="1"/>
</dbReference>
<evidence type="ECO:0000259" key="3">
    <source>
        <dbReference type="PROSITE" id="PS50110"/>
    </source>
</evidence>
<name>A0ABT0PEK2_9GAMM</name>
<keyword evidence="5" id="KW-1185">Reference proteome</keyword>
<evidence type="ECO:0000256" key="1">
    <source>
        <dbReference type="ARBA" id="ARBA00022801"/>
    </source>
</evidence>
<reference evidence="4 5" key="1">
    <citation type="submission" date="2022-05" db="EMBL/GenBank/DDBJ databases">
        <authorList>
            <person name="Park J.-S."/>
        </authorList>
    </citation>
    <scope>NUCLEOTIDE SEQUENCE [LARGE SCALE GENOMIC DNA]</scope>
    <source>
        <strain evidence="4 5">2012CJ34-2</strain>
    </source>
</reference>
<dbReference type="SMART" id="SM00331">
    <property type="entry name" value="PP2C_SIG"/>
    <property type="match status" value="1"/>
</dbReference>
<dbReference type="SMART" id="SM00448">
    <property type="entry name" value="REC"/>
    <property type="match status" value="1"/>
</dbReference>
<dbReference type="InterPro" id="IPR036457">
    <property type="entry name" value="PPM-type-like_dom_sf"/>
</dbReference>
<sequence length="399" mass="44904">MDVLIVEDARDQLHLLSAIVRKLGHKVHQAMDGLEALSILEAEPEIRIVVSDWMMPNMDGIALCESIRNGRFDRYIYFILLTGQTDHDALVRGLSVGADDFLHKPVDYKELEVRLKGGGRVVALEQSLEQKNMELSQALLTVEKDLESAASTQEALLAQPAVINGVGFEWHFQPSKILGGDMFGYHAVDDEHVMFYQLDVAGHGIPSALFSFALNNLLMDADGRTSMLREELSKPPWYRVLAPHEVVAKLNQRFQASADSMLYFTMIYGVVHTPSGRVTMTHAGHPATFWVRPQTGDIQMLADSGVPVGMMPNMSWETREIQLKPGDRLFMYSDGMTECESPGEEQFGEPRLQELLHESRELPMTEMIEQVWKELCAWRGQSSFDDDMTCLVLEYQGGK</sequence>
<dbReference type="SUPFAM" id="SSF81606">
    <property type="entry name" value="PP2C-like"/>
    <property type="match status" value="1"/>
</dbReference>
<proteinExistence type="predicted"/>
<dbReference type="Proteomes" id="UP001203338">
    <property type="component" value="Unassembled WGS sequence"/>
</dbReference>
<dbReference type="Gene3D" id="3.40.50.2300">
    <property type="match status" value="1"/>
</dbReference>
<evidence type="ECO:0000313" key="5">
    <source>
        <dbReference type="Proteomes" id="UP001203338"/>
    </source>
</evidence>
<dbReference type="PANTHER" id="PTHR43156">
    <property type="entry name" value="STAGE II SPORULATION PROTEIN E-RELATED"/>
    <property type="match status" value="1"/>
</dbReference>
<feature type="modified residue" description="4-aspartylphosphate" evidence="2">
    <location>
        <position position="52"/>
    </location>
</feature>
<dbReference type="InterPro" id="IPR001789">
    <property type="entry name" value="Sig_transdc_resp-reg_receiver"/>
</dbReference>
<dbReference type="InterPro" id="IPR052016">
    <property type="entry name" value="Bact_Sigma-Reg"/>
</dbReference>
<dbReference type="InterPro" id="IPR011006">
    <property type="entry name" value="CheY-like_superfamily"/>
</dbReference>
<dbReference type="CDD" id="cd17574">
    <property type="entry name" value="REC_OmpR"/>
    <property type="match status" value="1"/>
</dbReference>
<dbReference type="InterPro" id="IPR001932">
    <property type="entry name" value="PPM-type_phosphatase-like_dom"/>
</dbReference>
<organism evidence="4 5">
    <name type="scientific">Parendozoicomonas callyspongiae</name>
    <dbReference type="NCBI Taxonomy" id="2942213"/>
    <lineage>
        <taxon>Bacteria</taxon>
        <taxon>Pseudomonadati</taxon>
        <taxon>Pseudomonadota</taxon>
        <taxon>Gammaproteobacteria</taxon>
        <taxon>Oceanospirillales</taxon>
        <taxon>Endozoicomonadaceae</taxon>
        <taxon>Parendozoicomonas</taxon>
    </lineage>
</organism>
<accession>A0ABT0PEK2</accession>
<evidence type="ECO:0000313" key="4">
    <source>
        <dbReference type="EMBL" id="MCL6269808.1"/>
    </source>
</evidence>
<comment type="caution">
    <text evidence="4">The sequence shown here is derived from an EMBL/GenBank/DDBJ whole genome shotgun (WGS) entry which is preliminary data.</text>
</comment>
<keyword evidence="2" id="KW-0597">Phosphoprotein</keyword>
<feature type="domain" description="Response regulatory" evidence="3">
    <location>
        <begin position="2"/>
        <end position="119"/>
    </location>
</feature>
<dbReference type="Pfam" id="PF00072">
    <property type="entry name" value="Response_reg"/>
    <property type="match status" value="1"/>
</dbReference>
<dbReference type="RefSeq" id="WP_249698901.1">
    <property type="nucleotide sequence ID" value="NZ_JAMFLX010000008.1"/>
</dbReference>
<dbReference type="PROSITE" id="PS50110">
    <property type="entry name" value="RESPONSE_REGULATORY"/>
    <property type="match status" value="1"/>
</dbReference>